<feature type="transmembrane region" description="Helical" evidence="6">
    <location>
        <begin position="16"/>
        <end position="36"/>
    </location>
</feature>
<feature type="transmembrane region" description="Helical" evidence="6">
    <location>
        <begin position="56"/>
        <end position="76"/>
    </location>
</feature>
<keyword evidence="9" id="KW-1185">Reference proteome</keyword>
<organism evidence="8 9">
    <name type="scientific">Luteolibacter soli</name>
    <dbReference type="NCBI Taxonomy" id="3135280"/>
    <lineage>
        <taxon>Bacteria</taxon>
        <taxon>Pseudomonadati</taxon>
        <taxon>Verrucomicrobiota</taxon>
        <taxon>Verrucomicrobiia</taxon>
        <taxon>Verrucomicrobiales</taxon>
        <taxon>Verrucomicrobiaceae</taxon>
        <taxon>Luteolibacter</taxon>
    </lineage>
</organism>
<evidence type="ECO:0000313" key="8">
    <source>
        <dbReference type="EMBL" id="MEK7950351.1"/>
    </source>
</evidence>
<protein>
    <submittedName>
        <fullName evidence="8">RDD family protein</fullName>
    </submittedName>
</protein>
<dbReference type="InterPro" id="IPR010432">
    <property type="entry name" value="RDD"/>
</dbReference>
<dbReference type="PANTHER" id="PTHR36115:SF4">
    <property type="entry name" value="MEMBRANE PROTEIN"/>
    <property type="match status" value="1"/>
</dbReference>
<proteinExistence type="predicted"/>
<sequence length="151" mass="16553">MRYLTYRPANNVKRTIAYLIDTVPIQMGLYLVSHAYFGVSPIIDRTSPPAVQEAALQARLLIGLGTVGIWIIYCTLAELSPMQGTYGKVAMGIRVRPVQGTKLTIGQVLGRNAAKILSFAPCCLGFYFAFFTNGNRAWHDSLSGTAVSDHR</sequence>
<keyword evidence="4 6" id="KW-1133">Transmembrane helix</keyword>
<keyword evidence="3 6" id="KW-0812">Transmembrane</keyword>
<evidence type="ECO:0000259" key="7">
    <source>
        <dbReference type="Pfam" id="PF06271"/>
    </source>
</evidence>
<evidence type="ECO:0000256" key="3">
    <source>
        <dbReference type="ARBA" id="ARBA00022692"/>
    </source>
</evidence>
<gene>
    <name evidence="8" type="ORF">WKV53_07585</name>
</gene>
<feature type="domain" description="RDD" evidence="7">
    <location>
        <begin position="9"/>
        <end position="143"/>
    </location>
</feature>
<evidence type="ECO:0000256" key="1">
    <source>
        <dbReference type="ARBA" id="ARBA00004651"/>
    </source>
</evidence>
<evidence type="ECO:0000256" key="2">
    <source>
        <dbReference type="ARBA" id="ARBA00022475"/>
    </source>
</evidence>
<dbReference type="InterPro" id="IPR051791">
    <property type="entry name" value="Pra-immunoreactive"/>
</dbReference>
<evidence type="ECO:0000256" key="5">
    <source>
        <dbReference type="ARBA" id="ARBA00023136"/>
    </source>
</evidence>
<keyword evidence="5 6" id="KW-0472">Membrane</keyword>
<evidence type="ECO:0000256" key="6">
    <source>
        <dbReference type="SAM" id="Phobius"/>
    </source>
</evidence>
<dbReference type="Proteomes" id="UP001371305">
    <property type="component" value="Unassembled WGS sequence"/>
</dbReference>
<evidence type="ECO:0000256" key="4">
    <source>
        <dbReference type="ARBA" id="ARBA00022989"/>
    </source>
</evidence>
<dbReference type="Pfam" id="PF06271">
    <property type="entry name" value="RDD"/>
    <property type="match status" value="1"/>
</dbReference>
<comment type="subcellular location">
    <subcellularLocation>
        <location evidence="1">Cell membrane</location>
        <topology evidence="1">Multi-pass membrane protein</topology>
    </subcellularLocation>
</comment>
<keyword evidence="2" id="KW-1003">Cell membrane</keyword>
<comment type="caution">
    <text evidence="8">The sequence shown here is derived from an EMBL/GenBank/DDBJ whole genome shotgun (WGS) entry which is preliminary data.</text>
</comment>
<dbReference type="RefSeq" id="WP_341403850.1">
    <property type="nucleotide sequence ID" value="NZ_JBBUKT010000002.1"/>
</dbReference>
<dbReference type="PANTHER" id="PTHR36115">
    <property type="entry name" value="PROLINE-RICH ANTIGEN HOMOLOG-RELATED"/>
    <property type="match status" value="1"/>
</dbReference>
<accession>A0ABU9ARK1</accession>
<dbReference type="EMBL" id="JBBUKT010000002">
    <property type="protein sequence ID" value="MEK7950351.1"/>
    <property type="molecule type" value="Genomic_DNA"/>
</dbReference>
<name>A0ABU9ARK1_9BACT</name>
<evidence type="ECO:0000313" key="9">
    <source>
        <dbReference type="Proteomes" id="UP001371305"/>
    </source>
</evidence>
<reference evidence="8 9" key="1">
    <citation type="submission" date="2024-04" db="EMBL/GenBank/DDBJ databases">
        <title>Luteolibacter sp. isolated from soil.</title>
        <authorList>
            <person name="An J."/>
        </authorList>
    </citation>
    <scope>NUCLEOTIDE SEQUENCE [LARGE SCALE GENOMIC DNA]</scope>
    <source>
        <strain evidence="8 9">Y139</strain>
    </source>
</reference>